<organism evidence="3 4">
    <name type="scientific">Corynebacterium deserti GIMN1.010</name>
    <dbReference type="NCBI Taxonomy" id="931089"/>
    <lineage>
        <taxon>Bacteria</taxon>
        <taxon>Bacillati</taxon>
        <taxon>Actinomycetota</taxon>
        <taxon>Actinomycetes</taxon>
        <taxon>Mycobacteriales</taxon>
        <taxon>Corynebacteriaceae</taxon>
        <taxon>Corynebacterium</taxon>
    </lineage>
</organism>
<feature type="transmembrane region" description="Helical" evidence="2">
    <location>
        <begin position="121"/>
        <end position="139"/>
    </location>
</feature>
<dbReference type="KEGG" id="cdx:CDES_07800"/>
<evidence type="ECO:0000256" key="2">
    <source>
        <dbReference type="SAM" id="Phobius"/>
    </source>
</evidence>
<reference evidence="3 4" key="1">
    <citation type="submission" date="2014-08" db="EMBL/GenBank/DDBJ databases">
        <title>Complete genome sequence of Corynebacterium deserti GIMN1.010 (=DSM 45689), isolated from desert sand in western China.</title>
        <authorList>
            <person name="Ruckert C."/>
            <person name="Albersmeier A."/>
            <person name="Kalinowski J."/>
        </authorList>
    </citation>
    <scope>NUCLEOTIDE SEQUENCE [LARGE SCALE GENOMIC DNA]</scope>
    <source>
        <strain evidence="3 4">GIMN1.010</strain>
    </source>
</reference>
<evidence type="ECO:0000313" key="3">
    <source>
        <dbReference type="EMBL" id="ALC05965.1"/>
    </source>
</evidence>
<feature type="compositionally biased region" description="Basic residues" evidence="1">
    <location>
        <begin position="1"/>
        <end position="11"/>
    </location>
</feature>
<dbReference type="Proteomes" id="UP000068067">
    <property type="component" value="Chromosome"/>
</dbReference>
<evidence type="ECO:0000256" key="1">
    <source>
        <dbReference type="SAM" id="MobiDB-lite"/>
    </source>
</evidence>
<sequence length="213" mass="23664">MNSPRKKRARPQPRPQDVSTDSTVGSDYTIKYSLNEFPRGSLVTRFTSLPSKREVFSVLEQYGIVSSQISDYSVAPVASFRQARDQANDGIVVPSILQAQQRQQPVEGPLKGTERKKKSSGCGWIFAGIFLVIFALPVFTADRAFENGRAAVTSYSSDMGPFERFSYCNDRRESLADSSMRIWGEEPGFFTDRVSPSLLHPANVAYMAGCITQ</sequence>
<dbReference type="EMBL" id="CP009220">
    <property type="protein sequence ID" value="ALC05965.1"/>
    <property type="molecule type" value="Genomic_DNA"/>
</dbReference>
<keyword evidence="2" id="KW-1133">Transmembrane helix</keyword>
<evidence type="ECO:0000313" key="4">
    <source>
        <dbReference type="Proteomes" id="UP000068067"/>
    </source>
</evidence>
<gene>
    <name evidence="3" type="ORF">CDES_07800</name>
</gene>
<accession>A0A0M4CG99</accession>
<proteinExistence type="predicted"/>
<keyword evidence="4" id="KW-1185">Reference proteome</keyword>
<feature type="region of interest" description="Disordered" evidence="1">
    <location>
        <begin position="1"/>
        <end position="24"/>
    </location>
</feature>
<name>A0A0M4CG99_9CORY</name>
<keyword evidence="2" id="KW-0812">Transmembrane</keyword>
<keyword evidence="2" id="KW-0472">Membrane</keyword>
<dbReference type="OrthoDB" id="4408003at2"/>
<dbReference type="AlphaFoldDB" id="A0A0M4CG99"/>
<dbReference type="PATRIC" id="fig|931089.4.peg.1574"/>
<dbReference type="RefSeq" id="WP_053544965.1">
    <property type="nucleotide sequence ID" value="NZ_CP009220.1"/>
</dbReference>
<protein>
    <submittedName>
        <fullName evidence="3">Uncharacterized protein</fullName>
    </submittedName>
</protein>